<dbReference type="NCBIfam" id="TIGR00673">
    <property type="entry name" value="cynS"/>
    <property type="match status" value="1"/>
</dbReference>
<dbReference type="InterPro" id="IPR008076">
    <property type="entry name" value="Cyanase"/>
</dbReference>
<proteinExistence type="predicted"/>
<gene>
    <name evidence="4" type="ORF">QR98_0018170</name>
</gene>
<dbReference type="AlphaFoldDB" id="A0A131ZX54"/>
<evidence type="ECO:0000313" key="4">
    <source>
        <dbReference type="EMBL" id="KPM03386.1"/>
    </source>
</evidence>
<dbReference type="InterPro" id="IPR048564">
    <property type="entry name" value="CYNS_N"/>
</dbReference>
<dbReference type="PANTHER" id="PTHR34186:SF2">
    <property type="entry name" value="CYANATE HYDRATASE"/>
    <property type="match status" value="1"/>
</dbReference>
<dbReference type="EMBL" id="JXLN01004836">
    <property type="protein sequence ID" value="KPM03386.1"/>
    <property type="molecule type" value="Genomic_DNA"/>
</dbReference>
<evidence type="ECO:0000259" key="3">
    <source>
        <dbReference type="SMART" id="SM01116"/>
    </source>
</evidence>
<protein>
    <recommendedName>
        <fullName evidence="3">Cyanate lyase C-terminal domain-containing protein</fullName>
    </recommendedName>
</protein>
<feature type="domain" description="Cyanate lyase C-terminal" evidence="3">
    <location>
        <begin position="112"/>
        <end position="184"/>
    </location>
</feature>
<dbReference type="InterPro" id="IPR010982">
    <property type="entry name" value="Lambda_DNA-bd_dom_sf"/>
</dbReference>
<dbReference type="Gene3D" id="1.10.260.40">
    <property type="entry name" value="lambda repressor-like DNA-binding domains"/>
    <property type="match status" value="1"/>
</dbReference>
<evidence type="ECO:0000256" key="1">
    <source>
        <dbReference type="ARBA" id="ARBA00003561"/>
    </source>
</evidence>
<dbReference type="Gene3D" id="3.30.1160.10">
    <property type="entry name" value="Cyanate lyase, C-terminal domain"/>
    <property type="match status" value="1"/>
</dbReference>
<dbReference type="Pfam" id="PF02560">
    <property type="entry name" value="Cyanate_lyase"/>
    <property type="match status" value="1"/>
</dbReference>
<evidence type="ECO:0000256" key="2">
    <source>
        <dbReference type="ARBA" id="ARBA00023239"/>
    </source>
</evidence>
<evidence type="ECO:0000313" key="5">
    <source>
        <dbReference type="Proteomes" id="UP000616769"/>
    </source>
</evidence>
<accession>A0A131ZX54</accession>
<organism evidence="4 5">
    <name type="scientific">Sarcoptes scabiei</name>
    <name type="common">Itch mite</name>
    <name type="synonym">Acarus scabiei</name>
    <dbReference type="NCBI Taxonomy" id="52283"/>
    <lineage>
        <taxon>Eukaryota</taxon>
        <taxon>Metazoa</taxon>
        <taxon>Ecdysozoa</taxon>
        <taxon>Arthropoda</taxon>
        <taxon>Chelicerata</taxon>
        <taxon>Arachnida</taxon>
        <taxon>Acari</taxon>
        <taxon>Acariformes</taxon>
        <taxon>Sarcoptiformes</taxon>
        <taxon>Astigmata</taxon>
        <taxon>Psoroptidia</taxon>
        <taxon>Sarcoptoidea</taxon>
        <taxon>Sarcoptidae</taxon>
        <taxon>Sarcoptinae</taxon>
        <taxon>Sarcoptes</taxon>
    </lineage>
</organism>
<dbReference type="PANTHER" id="PTHR34186">
    <property type="entry name" value="CYANATE HYDRATASE"/>
    <property type="match status" value="1"/>
</dbReference>
<sequence length="185" mass="21353">MNPICNRKNYFQFYRTFAKLTSIRSRLLSTDVKSKQIASKLLLEAKQKSNLTFDEIAKKLNVNKVWLTSAILGQHPIEEETLSKLIKILDIDRENSKELEHLIETIGSIPDHRGGNISNDPIIRRFNELIDVYGDAIKLLIREEFGDGIMSAIDCTINFEKKVVDNEKRILITIDGKYLQYKNKI</sequence>
<dbReference type="Proteomes" id="UP000616769">
    <property type="component" value="Unassembled WGS sequence"/>
</dbReference>
<dbReference type="SUPFAM" id="SSF55234">
    <property type="entry name" value="Cyanase C-terminal domain"/>
    <property type="match status" value="1"/>
</dbReference>
<dbReference type="PRINTS" id="PR01693">
    <property type="entry name" value="CYANASE"/>
</dbReference>
<dbReference type="Pfam" id="PF21291">
    <property type="entry name" value="CYNS_N"/>
    <property type="match status" value="1"/>
</dbReference>
<comment type="function">
    <text evidence="1">Catalyzes the reaction of cyanate with bicarbonate to produce ammonia and carbon dioxide.</text>
</comment>
<dbReference type="GO" id="GO:0008824">
    <property type="term" value="F:cyanate hydratase activity"/>
    <property type="evidence" value="ECO:0007669"/>
    <property type="project" value="InterPro"/>
</dbReference>
<reference evidence="4 5" key="1">
    <citation type="journal article" date="2015" name="Parasit. Vectors">
        <title>Draft genome of the scabies mite.</title>
        <authorList>
            <person name="Rider S.D.Jr."/>
            <person name="Morgan M.S."/>
            <person name="Arlian L.G."/>
        </authorList>
    </citation>
    <scope>NUCLEOTIDE SEQUENCE [LARGE SCALE GENOMIC DNA]</scope>
    <source>
        <strain evidence="4">Arlian Lab</strain>
    </source>
</reference>
<keyword evidence="2" id="KW-0456">Lyase</keyword>
<dbReference type="InterPro" id="IPR003712">
    <property type="entry name" value="Cyanate_lyase_C"/>
</dbReference>
<dbReference type="GO" id="GO:0003677">
    <property type="term" value="F:DNA binding"/>
    <property type="evidence" value="ECO:0007669"/>
    <property type="project" value="InterPro"/>
</dbReference>
<dbReference type="SMART" id="SM01116">
    <property type="entry name" value="Cyanate_lyase"/>
    <property type="match status" value="1"/>
</dbReference>
<dbReference type="VEuPathDB" id="VectorBase:SSCA008880"/>
<comment type="caution">
    <text evidence="4">The sequence shown here is derived from an EMBL/GenBank/DDBJ whole genome shotgun (WGS) entry which is preliminary data.</text>
</comment>
<dbReference type="InterPro" id="IPR036581">
    <property type="entry name" value="Cyanate_lyase_C_sf"/>
</dbReference>
<dbReference type="OrthoDB" id="10019422at2759"/>
<name>A0A131ZX54_SARSC</name>
<dbReference type="SUPFAM" id="SSF47413">
    <property type="entry name" value="lambda repressor-like DNA-binding domains"/>
    <property type="match status" value="1"/>
</dbReference>